<dbReference type="OrthoDB" id="5326588at2759"/>
<sequence length="376" mass="44734">MQDNNRTFGIIQDVTSNSVCFALKCQIVYFIYMFAATKLLPGTNFKGFPDPKGKVLMYKINGLNTYLLTLILIIIGKTFFNFTLIPLIEYFWSFFIASNILAFVFSFILLIKGKISTHYKPHIQTWTPQLFNDWWFGSEQNPRILDVDIKMYFYEPSLIGLQIFLLSFAEYQYNTYSLLSTNMILFQVFWFMWLITHYIREDFMLSTWDIIAENFGFMLVWGDIVYLPYLYCIGGWYLGDFVQNSSGIYLLFITLLHFISLYMYRDSNWQKDRYRRQGDKAIIWNKKPQTLQNKLLISGWWGIGRHLNYTGEILVYFSIAMCGEFEAFNNYVLPLSLFCLLTHRATRDDKRCREKYGKLWQEYCSIAKFKIIPFIF</sequence>
<feature type="transmembrane region" description="Helical" evidence="13">
    <location>
        <begin position="215"/>
        <end position="239"/>
    </location>
</feature>
<dbReference type="EMBL" id="CAJJDN010000004">
    <property type="protein sequence ID" value="CAD8049860.1"/>
    <property type="molecule type" value="Genomic_DNA"/>
</dbReference>
<dbReference type="FunFam" id="1.20.120.1630:FF:000013">
    <property type="entry name" value="Lamin-B receptor-like Protein"/>
    <property type="match status" value="1"/>
</dbReference>
<keyword evidence="15" id="KW-1185">Reference proteome</keyword>
<reference evidence="14" key="1">
    <citation type="submission" date="2021-01" db="EMBL/GenBank/DDBJ databases">
        <authorList>
            <consortium name="Genoscope - CEA"/>
            <person name="William W."/>
        </authorList>
    </citation>
    <scope>NUCLEOTIDE SEQUENCE</scope>
</reference>
<evidence type="ECO:0000256" key="9">
    <source>
        <dbReference type="ARBA" id="ARBA00023098"/>
    </source>
</evidence>
<dbReference type="InterPro" id="IPR001171">
    <property type="entry name" value="ERG24_DHCR-like"/>
</dbReference>
<dbReference type="PANTHER" id="PTHR21257:SF52">
    <property type="entry name" value="DELTA(14)-STEROL REDUCTASE TM7SF2"/>
    <property type="match status" value="1"/>
</dbReference>
<feature type="transmembrane region" description="Helical" evidence="13">
    <location>
        <begin position="63"/>
        <end position="84"/>
    </location>
</feature>
<evidence type="ECO:0000256" key="8">
    <source>
        <dbReference type="ARBA" id="ARBA00023011"/>
    </source>
</evidence>
<dbReference type="Pfam" id="PF01222">
    <property type="entry name" value="ERG4_ERG24"/>
    <property type="match status" value="1"/>
</dbReference>
<comment type="caution">
    <text evidence="14">The sequence shown here is derived from an EMBL/GenBank/DDBJ whole genome shotgun (WGS) entry which is preliminary data.</text>
</comment>
<keyword evidence="9" id="KW-0443">Lipid metabolism</keyword>
<dbReference type="PROSITE" id="PS01018">
    <property type="entry name" value="STEROL_REDUCT_2"/>
    <property type="match status" value="1"/>
</dbReference>
<dbReference type="Proteomes" id="UP000692954">
    <property type="component" value="Unassembled WGS sequence"/>
</dbReference>
<evidence type="ECO:0000256" key="6">
    <source>
        <dbReference type="ARBA" id="ARBA00022989"/>
    </source>
</evidence>
<keyword evidence="8" id="KW-0756">Sterol biosynthesis</keyword>
<gene>
    <name evidence="14" type="ORF">PSON_ATCC_30995.1.T0040352</name>
</gene>
<keyword evidence="4 13" id="KW-0812">Transmembrane</keyword>
<keyword evidence="5" id="KW-0752">Steroid biosynthesis</keyword>
<dbReference type="GO" id="GO:0016126">
    <property type="term" value="P:sterol biosynthetic process"/>
    <property type="evidence" value="ECO:0007669"/>
    <property type="project" value="UniProtKB-KW"/>
</dbReference>
<evidence type="ECO:0000256" key="4">
    <source>
        <dbReference type="ARBA" id="ARBA00022692"/>
    </source>
</evidence>
<evidence type="ECO:0000313" key="14">
    <source>
        <dbReference type="EMBL" id="CAD8049860.1"/>
    </source>
</evidence>
<keyword evidence="10 13" id="KW-0472">Membrane</keyword>
<feature type="transmembrane region" description="Helical" evidence="13">
    <location>
        <begin position="90"/>
        <end position="111"/>
    </location>
</feature>
<feature type="transmembrane region" description="Helical" evidence="13">
    <location>
        <begin position="245"/>
        <end position="264"/>
    </location>
</feature>
<keyword evidence="3" id="KW-0444">Lipid biosynthesis</keyword>
<evidence type="ECO:0000256" key="10">
    <source>
        <dbReference type="ARBA" id="ARBA00023136"/>
    </source>
</evidence>
<evidence type="ECO:0000256" key="5">
    <source>
        <dbReference type="ARBA" id="ARBA00022955"/>
    </source>
</evidence>
<evidence type="ECO:0000256" key="3">
    <source>
        <dbReference type="ARBA" id="ARBA00022516"/>
    </source>
</evidence>
<feature type="transmembrane region" description="Helical" evidence="13">
    <location>
        <begin position="175"/>
        <end position="195"/>
    </location>
</feature>
<evidence type="ECO:0000256" key="11">
    <source>
        <dbReference type="ARBA" id="ARBA00023166"/>
    </source>
</evidence>
<evidence type="ECO:0000256" key="12">
    <source>
        <dbReference type="ARBA" id="ARBA00023221"/>
    </source>
</evidence>
<keyword evidence="11" id="KW-1207">Sterol metabolism</keyword>
<proteinExistence type="inferred from homology"/>
<keyword evidence="12" id="KW-0753">Steroid metabolism</keyword>
<dbReference type="AlphaFoldDB" id="A0A8S1K2Z9"/>
<keyword evidence="6 13" id="KW-1133">Transmembrane helix</keyword>
<organism evidence="14 15">
    <name type="scientific">Paramecium sonneborni</name>
    <dbReference type="NCBI Taxonomy" id="65129"/>
    <lineage>
        <taxon>Eukaryota</taxon>
        <taxon>Sar</taxon>
        <taxon>Alveolata</taxon>
        <taxon>Ciliophora</taxon>
        <taxon>Intramacronucleata</taxon>
        <taxon>Oligohymenophorea</taxon>
        <taxon>Peniculida</taxon>
        <taxon>Parameciidae</taxon>
        <taxon>Paramecium</taxon>
    </lineage>
</organism>
<dbReference type="PANTHER" id="PTHR21257">
    <property type="entry name" value="DELTA(14)-STEROL REDUCTASE"/>
    <property type="match status" value="1"/>
</dbReference>
<evidence type="ECO:0000256" key="1">
    <source>
        <dbReference type="ARBA" id="ARBA00004141"/>
    </source>
</evidence>
<evidence type="ECO:0000256" key="13">
    <source>
        <dbReference type="SAM" id="Phobius"/>
    </source>
</evidence>
<comment type="subcellular location">
    <subcellularLocation>
        <location evidence="1">Membrane</location>
        <topology evidence="1">Multi-pass membrane protein</topology>
    </subcellularLocation>
</comment>
<keyword evidence="7" id="KW-0560">Oxidoreductase</keyword>
<evidence type="ECO:0000256" key="2">
    <source>
        <dbReference type="ARBA" id="ARBA00005402"/>
    </source>
</evidence>
<name>A0A8S1K2Z9_9CILI</name>
<dbReference type="GO" id="GO:0050613">
    <property type="term" value="F:Delta14-sterol reductase activity"/>
    <property type="evidence" value="ECO:0007669"/>
    <property type="project" value="TreeGrafter"/>
</dbReference>
<dbReference type="GO" id="GO:0005789">
    <property type="term" value="C:endoplasmic reticulum membrane"/>
    <property type="evidence" value="ECO:0007669"/>
    <property type="project" value="TreeGrafter"/>
</dbReference>
<dbReference type="InterPro" id="IPR018083">
    <property type="entry name" value="Sterol_reductase_CS"/>
</dbReference>
<protein>
    <submittedName>
        <fullName evidence="14">Uncharacterized protein</fullName>
    </submittedName>
</protein>
<evidence type="ECO:0000256" key="7">
    <source>
        <dbReference type="ARBA" id="ARBA00023002"/>
    </source>
</evidence>
<comment type="similarity">
    <text evidence="2">Belongs to the ERG4/ERG24 family.</text>
</comment>
<accession>A0A8S1K2Z9</accession>
<evidence type="ECO:0000313" key="15">
    <source>
        <dbReference type="Proteomes" id="UP000692954"/>
    </source>
</evidence>